<protein>
    <submittedName>
        <fullName evidence="1">Uncharacterized protein</fullName>
    </submittedName>
</protein>
<dbReference type="EMBL" id="SWKU01000033">
    <property type="protein sequence ID" value="KAF2995350.1"/>
    <property type="molecule type" value="Genomic_DNA"/>
</dbReference>
<accession>A0A9P4W2T2</accession>
<name>A0A9P4W2T2_CURKU</name>
<dbReference type="Proteomes" id="UP000801428">
    <property type="component" value="Unassembled WGS sequence"/>
</dbReference>
<dbReference type="OrthoDB" id="6499973at2759"/>
<comment type="caution">
    <text evidence="1">The sequence shown here is derived from an EMBL/GenBank/DDBJ whole genome shotgun (WGS) entry which is preliminary data.</text>
</comment>
<evidence type="ECO:0000313" key="1">
    <source>
        <dbReference type="EMBL" id="KAF2995350.1"/>
    </source>
</evidence>
<dbReference type="AlphaFoldDB" id="A0A9P4W2T2"/>
<proteinExistence type="predicted"/>
<organism evidence="1 2">
    <name type="scientific">Curvularia kusanoi</name>
    <name type="common">Cochliobolus kusanoi</name>
    <dbReference type="NCBI Taxonomy" id="90978"/>
    <lineage>
        <taxon>Eukaryota</taxon>
        <taxon>Fungi</taxon>
        <taxon>Dikarya</taxon>
        <taxon>Ascomycota</taxon>
        <taxon>Pezizomycotina</taxon>
        <taxon>Dothideomycetes</taxon>
        <taxon>Pleosporomycetidae</taxon>
        <taxon>Pleosporales</taxon>
        <taxon>Pleosporineae</taxon>
        <taxon>Pleosporaceae</taxon>
        <taxon>Curvularia</taxon>
    </lineage>
</organism>
<sequence length="204" mass="23467">MSSVTEWMRTLLCPLEDLKDHFRTWGFTIYRTCFKPSSDQQWQDLLQKIQTHAYENALEMTGATEDDPGFQEIWSLFRIDARSDTALDGLDIDQLRQRYNNDDGGVPMNKDHRSHRVFLVADDEALSSVDSATTTVKCVDADYRAEDHIARNWRVGAQRYFGWMPMLASCVAELWVELGFLPFQKICPETIGGSHLVVWDALNL</sequence>
<reference evidence="1" key="1">
    <citation type="submission" date="2019-04" db="EMBL/GenBank/DDBJ databases">
        <title>Sequencing of skin fungus with MAO and IRED activity.</title>
        <authorList>
            <person name="Marsaioli A.J."/>
            <person name="Bonatto J.M.C."/>
            <person name="Reis Junior O."/>
        </authorList>
    </citation>
    <scope>NUCLEOTIDE SEQUENCE</scope>
    <source>
        <strain evidence="1">30M1</strain>
    </source>
</reference>
<keyword evidence="2" id="KW-1185">Reference proteome</keyword>
<gene>
    <name evidence="1" type="ORF">E8E13_002558</name>
</gene>
<evidence type="ECO:0000313" key="2">
    <source>
        <dbReference type="Proteomes" id="UP000801428"/>
    </source>
</evidence>